<evidence type="ECO:0000313" key="1">
    <source>
        <dbReference type="EMBL" id="PPQ89910.1"/>
    </source>
</evidence>
<accession>A0A409XGN8</accession>
<name>A0A409XGN8_PSICY</name>
<proteinExistence type="predicted"/>
<dbReference type="EMBL" id="NHYD01001784">
    <property type="protein sequence ID" value="PPQ89910.1"/>
    <property type="molecule type" value="Genomic_DNA"/>
</dbReference>
<dbReference type="InParanoid" id="A0A409XGN8"/>
<reference evidence="1 2" key="1">
    <citation type="journal article" date="2018" name="Evol. Lett.">
        <title>Horizontal gene cluster transfer increased hallucinogenic mushroom diversity.</title>
        <authorList>
            <person name="Reynolds H.T."/>
            <person name="Vijayakumar V."/>
            <person name="Gluck-Thaler E."/>
            <person name="Korotkin H.B."/>
            <person name="Matheny P.B."/>
            <person name="Slot J.C."/>
        </authorList>
    </citation>
    <scope>NUCLEOTIDE SEQUENCE [LARGE SCALE GENOMIC DNA]</scope>
    <source>
        <strain evidence="1 2">2631</strain>
    </source>
</reference>
<sequence length="119" mass="13093">MVVDANGLHITIIFALTIHSTAKTENSEKPSTSKSIVNVNTKHGADFGLAFPQRNDCGPYYVHSVRIYPVSTAAQRSYCLYRINPGGAHAKSPPNRSLLTLQPHRISELGQRAHTNLRV</sequence>
<dbReference type="Proteomes" id="UP000283269">
    <property type="component" value="Unassembled WGS sequence"/>
</dbReference>
<dbReference type="AlphaFoldDB" id="A0A409XGN8"/>
<comment type="caution">
    <text evidence="1">The sequence shown here is derived from an EMBL/GenBank/DDBJ whole genome shotgun (WGS) entry which is preliminary data.</text>
</comment>
<gene>
    <name evidence="1" type="ORF">CVT25_009451</name>
</gene>
<protein>
    <submittedName>
        <fullName evidence="1">Uncharacterized protein</fullName>
    </submittedName>
</protein>
<organism evidence="1 2">
    <name type="scientific">Psilocybe cyanescens</name>
    <dbReference type="NCBI Taxonomy" id="93625"/>
    <lineage>
        <taxon>Eukaryota</taxon>
        <taxon>Fungi</taxon>
        <taxon>Dikarya</taxon>
        <taxon>Basidiomycota</taxon>
        <taxon>Agaricomycotina</taxon>
        <taxon>Agaricomycetes</taxon>
        <taxon>Agaricomycetidae</taxon>
        <taxon>Agaricales</taxon>
        <taxon>Agaricineae</taxon>
        <taxon>Strophariaceae</taxon>
        <taxon>Psilocybe</taxon>
    </lineage>
</organism>
<keyword evidence="2" id="KW-1185">Reference proteome</keyword>
<evidence type="ECO:0000313" key="2">
    <source>
        <dbReference type="Proteomes" id="UP000283269"/>
    </source>
</evidence>